<keyword evidence="7" id="KW-0862">Zinc</keyword>
<evidence type="ECO:0000256" key="4">
    <source>
        <dbReference type="ARBA" id="ARBA00022771"/>
    </source>
</evidence>
<evidence type="ECO:0000259" key="9">
    <source>
        <dbReference type="PROSITE" id="PS50199"/>
    </source>
</evidence>
<keyword evidence="3" id="KW-0479">Metal-binding</keyword>
<comment type="similarity">
    <text evidence="1">Belongs to the MINDY deubiquitinase family. FAM188 subfamily.</text>
</comment>
<dbReference type="AlphaFoldDB" id="A0A0G4IZF8"/>
<keyword evidence="12" id="KW-1185">Reference proteome</keyword>
<dbReference type="Proteomes" id="UP000290189">
    <property type="component" value="Unassembled WGS sequence"/>
</dbReference>
<evidence type="ECO:0000256" key="7">
    <source>
        <dbReference type="ARBA" id="ARBA00022833"/>
    </source>
</evidence>
<geneLocation type="mitochondrion" evidence="11"/>
<evidence type="ECO:0000313" key="13">
    <source>
        <dbReference type="Proteomes" id="UP000290189"/>
    </source>
</evidence>
<evidence type="ECO:0000256" key="5">
    <source>
        <dbReference type="ARBA" id="ARBA00022801"/>
    </source>
</evidence>
<dbReference type="OMA" id="VLQTKWP"/>
<dbReference type="GO" id="GO:0006508">
    <property type="term" value="P:proteolysis"/>
    <property type="evidence" value="ECO:0007669"/>
    <property type="project" value="UniProtKB-KW"/>
</dbReference>
<dbReference type="Pfam" id="PF13898">
    <property type="entry name" value="MINDY-3_4_CD"/>
    <property type="match status" value="2"/>
</dbReference>
<reference evidence="11 13" key="2">
    <citation type="submission" date="2018-03" db="EMBL/GenBank/DDBJ databases">
        <authorList>
            <person name="Fogelqvist J."/>
        </authorList>
    </citation>
    <scope>NUCLEOTIDE SEQUENCE [LARGE SCALE GENOMIC DNA]</scope>
</reference>
<sequence length="486" mass="52530">MAPGAERVAAAPVRGSHLPDRVCVWTPTHRGWHQGARRRRGTMSDADITSILFGASPDPDDVRRWADEGFVFSAAVPWGLRQRQGGPCAVLAPVQAFLIAELLAVSSVFDATPEQCQEALVGALALILWHARPSTTSPAFLGVTAHASLDTLRDTIRRSNLQQPGAIVEFVKSLLRTRTIDGVKTDLNYDTEPLVSRFGHGSQELVNLCLFGRAVSHLFDGRRQLAPDVEVCGVPSRCRIGLLSQMEVLQYTKVGNFLRCPLLPIWIVASATHYTVLFSTDPTVAHLSDADVAEHVAHAEFAAFDTTDSNFIAGDDLGPLLHRLHRDDLARDLDRVRGLVDPDGLGIVLWSSLWGVLQATLVGDDASEPWQCAACTFVNANEPDQCEICMTPRPPRAAAAGAADGNGAQQGSGSARAPDQFVLFHYNGMENHSGATATCCQVGVTVMDAEGIPQGQSAERGLREVIQTRWPDAIVDFEQGVEPRIT</sequence>
<reference evidence="10 12" key="1">
    <citation type="submission" date="2015-02" db="EMBL/GenBank/DDBJ databases">
        <authorList>
            <person name="Chooi Y.-H."/>
        </authorList>
    </citation>
    <scope>NUCLEOTIDE SEQUENCE [LARGE SCALE GENOMIC DNA]</scope>
    <source>
        <strain evidence="10">E3</strain>
    </source>
</reference>
<protein>
    <recommendedName>
        <fullName evidence="9">RanBP2-type domain-containing protein</fullName>
    </recommendedName>
</protein>
<dbReference type="GO" id="GO:1990380">
    <property type="term" value="F:K48-linked deubiquitinase activity"/>
    <property type="evidence" value="ECO:0007669"/>
    <property type="project" value="InterPro"/>
</dbReference>
<dbReference type="GO" id="GO:0008270">
    <property type="term" value="F:zinc ion binding"/>
    <property type="evidence" value="ECO:0007669"/>
    <property type="project" value="UniProtKB-KW"/>
</dbReference>
<dbReference type="GO" id="GO:0071108">
    <property type="term" value="P:protein K48-linked deubiquitination"/>
    <property type="evidence" value="ECO:0007669"/>
    <property type="project" value="InterPro"/>
</dbReference>
<feature type="domain" description="RanBP2-type" evidence="9">
    <location>
        <begin position="366"/>
        <end position="395"/>
    </location>
</feature>
<dbReference type="PROSITE" id="PS01358">
    <property type="entry name" value="ZF_RANBP2_1"/>
    <property type="match status" value="1"/>
</dbReference>
<dbReference type="InterPro" id="IPR039785">
    <property type="entry name" value="MINY3/4"/>
</dbReference>
<dbReference type="PANTHER" id="PTHR12473">
    <property type="entry name" value="UBIQUITIN CARBOXYL-TERMINAL HYDROLASE MINDY-4-RELATED"/>
    <property type="match status" value="1"/>
</dbReference>
<evidence type="ECO:0000256" key="8">
    <source>
        <dbReference type="PROSITE-ProRule" id="PRU00322"/>
    </source>
</evidence>
<dbReference type="PANTHER" id="PTHR12473:SF17">
    <property type="entry name" value="UBIQUITIN CARBOXYL-TERMINAL HYDROLASE MINDY-3"/>
    <property type="match status" value="1"/>
</dbReference>
<evidence type="ECO:0000313" key="12">
    <source>
        <dbReference type="Proteomes" id="UP000039324"/>
    </source>
</evidence>
<dbReference type="InterPro" id="IPR036443">
    <property type="entry name" value="Znf_RanBP2_sf"/>
</dbReference>
<dbReference type="InterPro" id="IPR025257">
    <property type="entry name" value="MINDY-3/4_CD"/>
</dbReference>
<dbReference type="InterPro" id="IPR001876">
    <property type="entry name" value="Znf_RanBP2"/>
</dbReference>
<organism evidence="10 12">
    <name type="scientific">Plasmodiophora brassicae</name>
    <name type="common">Clubroot disease agent</name>
    <dbReference type="NCBI Taxonomy" id="37360"/>
    <lineage>
        <taxon>Eukaryota</taxon>
        <taxon>Sar</taxon>
        <taxon>Rhizaria</taxon>
        <taxon>Endomyxa</taxon>
        <taxon>Phytomyxea</taxon>
        <taxon>Plasmodiophorida</taxon>
        <taxon>Plasmodiophoridae</taxon>
        <taxon>Plasmodiophora</taxon>
    </lineage>
</organism>
<evidence type="ECO:0000256" key="2">
    <source>
        <dbReference type="ARBA" id="ARBA00022670"/>
    </source>
</evidence>
<dbReference type="EMBL" id="OVEO01000002">
    <property type="protein sequence ID" value="SPQ93786.1"/>
    <property type="molecule type" value="Genomic_DNA"/>
</dbReference>
<name>A0A0G4IZF8_PLABS</name>
<evidence type="ECO:0000313" key="10">
    <source>
        <dbReference type="EMBL" id="CEP00733.1"/>
    </source>
</evidence>
<evidence type="ECO:0000256" key="3">
    <source>
        <dbReference type="ARBA" id="ARBA00022723"/>
    </source>
</evidence>
<dbReference type="SMART" id="SM01174">
    <property type="entry name" value="DUF4205"/>
    <property type="match status" value="1"/>
</dbReference>
<dbReference type="SUPFAM" id="SSF90209">
    <property type="entry name" value="Ran binding protein zinc finger-like"/>
    <property type="match status" value="1"/>
</dbReference>
<keyword evidence="6" id="KW-0788">Thiol protease</keyword>
<keyword evidence="4 8" id="KW-0863">Zinc-finger</keyword>
<dbReference type="GO" id="GO:0004843">
    <property type="term" value="F:cysteine-type deubiquitinase activity"/>
    <property type="evidence" value="ECO:0007669"/>
    <property type="project" value="InterPro"/>
</dbReference>
<proteinExistence type="inferred from homology"/>
<evidence type="ECO:0000313" key="11">
    <source>
        <dbReference type="EMBL" id="SPQ93786.1"/>
    </source>
</evidence>
<evidence type="ECO:0000256" key="1">
    <source>
        <dbReference type="ARBA" id="ARBA00011074"/>
    </source>
</evidence>
<keyword evidence="5" id="KW-0378">Hydrolase</keyword>
<dbReference type="PROSITE" id="PS50199">
    <property type="entry name" value="ZF_RANBP2_2"/>
    <property type="match status" value="1"/>
</dbReference>
<gene>
    <name evidence="10" type="ORF">PBRA_001787</name>
    <name evidence="11" type="ORF">PLBR_LOCUS1001</name>
</gene>
<dbReference type="Gene3D" id="2.30.30.380">
    <property type="entry name" value="Zn-finger domain of Sec23/24"/>
    <property type="match status" value="1"/>
</dbReference>
<dbReference type="Proteomes" id="UP000039324">
    <property type="component" value="Unassembled WGS sequence"/>
</dbReference>
<keyword evidence="11" id="KW-0496">Mitochondrion</keyword>
<accession>A0A0G4IZF8</accession>
<evidence type="ECO:0000256" key="6">
    <source>
        <dbReference type="ARBA" id="ARBA00022807"/>
    </source>
</evidence>
<keyword evidence="2" id="KW-0645">Protease</keyword>
<dbReference type="OrthoDB" id="9981542at2759"/>
<dbReference type="EMBL" id="CDSF01000101">
    <property type="protein sequence ID" value="CEP00733.1"/>
    <property type="molecule type" value="Genomic_DNA"/>
</dbReference>